<dbReference type="EMBL" id="LSBA01000009">
    <property type="protein sequence ID" value="KXZ20743.1"/>
    <property type="molecule type" value="Genomic_DNA"/>
</dbReference>
<sequence>MLVLFYQFTINRLVSIDDISIFLIVILFQTNVNILSKIDFMKSNFHKKRLFFCHDYKVSKYLLIKKQSYIPHIVS</sequence>
<keyword evidence="1" id="KW-0472">Membrane</keyword>
<dbReference type="STRING" id="1793963.AXI58_13970"/>
<dbReference type="AlphaFoldDB" id="A0A150F7Z0"/>
<evidence type="ECO:0000313" key="2">
    <source>
        <dbReference type="EMBL" id="KXZ20743.1"/>
    </source>
</evidence>
<evidence type="ECO:0000313" key="3">
    <source>
        <dbReference type="Proteomes" id="UP000075430"/>
    </source>
</evidence>
<proteinExistence type="predicted"/>
<keyword evidence="3" id="KW-1185">Reference proteome</keyword>
<comment type="caution">
    <text evidence="2">The sequence shown here is derived from an EMBL/GenBank/DDBJ whole genome shotgun (WGS) entry which is preliminary data.</text>
</comment>
<protein>
    <submittedName>
        <fullName evidence="2">Uncharacterized protein</fullName>
    </submittedName>
</protein>
<gene>
    <name evidence="2" type="ORF">AXI58_13970</name>
</gene>
<evidence type="ECO:0000256" key="1">
    <source>
        <dbReference type="SAM" id="Phobius"/>
    </source>
</evidence>
<feature type="transmembrane region" description="Helical" evidence="1">
    <location>
        <begin position="20"/>
        <end position="40"/>
    </location>
</feature>
<dbReference type="Proteomes" id="UP000075430">
    <property type="component" value="Unassembled WGS sequence"/>
</dbReference>
<keyword evidence="1" id="KW-1133">Transmembrane helix</keyword>
<reference evidence="3" key="1">
    <citation type="submission" date="2016-02" db="EMBL/GenBank/DDBJ databases">
        <authorList>
            <person name="Dunlap C."/>
        </authorList>
    </citation>
    <scope>NUCLEOTIDE SEQUENCE [LARGE SCALE GENOMIC DNA]</scope>
    <source>
        <strain evidence="3">NRRL B-41092</strain>
    </source>
</reference>
<organism evidence="2 3">
    <name type="scientific">Bacillus nakamurai</name>
    <dbReference type="NCBI Taxonomy" id="1793963"/>
    <lineage>
        <taxon>Bacteria</taxon>
        <taxon>Bacillati</taxon>
        <taxon>Bacillota</taxon>
        <taxon>Bacilli</taxon>
        <taxon>Bacillales</taxon>
        <taxon>Bacillaceae</taxon>
        <taxon>Bacillus</taxon>
    </lineage>
</organism>
<accession>A0A150F7Z0</accession>
<name>A0A150F7Z0_9BACI</name>
<keyword evidence="1" id="KW-0812">Transmembrane</keyword>